<proteinExistence type="predicted"/>
<dbReference type="AlphaFoldDB" id="A0A7C0VA10"/>
<accession>A0A7C0VA10</accession>
<organism evidence="1">
    <name type="scientific">candidate division WOR-3 bacterium</name>
    <dbReference type="NCBI Taxonomy" id="2052148"/>
    <lineage>
        <taxon>Bacteria</taxon>
        <taxon>Bacteria division WOR-3</taxon>
    </lineage>
</organism>
<comment type="caution">
    <text evidence="1">The sequence shown here is derived from an EMBL/GenBank/DDBJ whole genome shotgun (WGS) entry which is preliminary data.</text>
</comment>
<evidence type="ECO:0008006" key="2">
    <source>
        <dbReference type="Google" id="ProtNLM"/>
    </source>
</evidence>
<evidence type="ECO:0000313" key="1">
    <source>
        <dbReference type="EMBL" id="HDI82532.1"/>
    </source>
</evidence>
<dbReference type="Proteomes" id="UP000885847">
    <property type="component" value="Unassembled WGS sequence"/>
</dbReference>
<gene>
    <name evidence="1" type="ORF">ENF18_01915</name>
</gene>
<protein>
    <recommendedName>
        <fullName evidence="2">Porin</fullName>
    </recommendedName>
</protein>
<name>A0A7C0VA10_UNCW3</name>
<reference evidence="1" key="1">
    <citation type="journal article" date="2020" name="mSystems">
        <title>Genome- and Community-Level Interaction Insights into Carbon Utilization and Element Cycling Functions of Hydrothermarchaeota in Hydrothermal Sediment.</title>
        <authorList>
            <person name="Zhou Z."/>
            <person name="Liu Y."/>
            <person name="Xu W."/>
            <person name="Pan J."/>
            <person name="Luo Z.H."/>
            <person name="Li M."/>
        </authorList>
    </citation>
    <scope>NUCLEOTIDE SEQUENCE [LARGE SCALE GENOMIC DNA]</scope>
    <source>
        <strain evidence="1">HyVt-102</strain>
    </source>
</reference>
<sequence>MNILIILLSLNLEGFYEYQGQLLKNGDDFSYTGYNKINLTLKEKISSAYFRVDLDYTSYHGKTLFDLRNFIPESVSFPIQYAYSSNLHFRNAFLRLRAGKLTIQMGRQQIGWGTGYAYNPTNVFQRKSILDPSYELDGVDAIRMFFDLTDNISFDALFLPDQKIDSSSYGLRVKSSFPLIDVSLGYLSYEKSFVNAFLTLARMRSYNITMDFSTDILGMGFHGEGIYDYKNHKLTGIMGMDYTLGDGITSLLIEYLYNENGKSSGNYSLQDWLGYLMGVEVSMARDEVFVNLERTFELLKVRLSCVYNIGDRSALIIPGVVYSFNDYTEVTITGYQGTGCNGTQYADMGSGLMFRIRTWF</sequence>
<dbReference type="EMBL" id="DQWE01000085">
    <property type="protein sequence ID" value="HDI82532.1"/>
    <property type="molecule type" value="Genomic_DNA"/>
</dbReference>